<keyword evidence="3" id="KW-1185">Reference proteome</keyword>
<accession>A0A1I5AVB3</accession>
<keyword evidence="1" id="KW-1133">Transmembrane helix</keyword>
<keyword evidence="1" id="KW-0812">Transmembrane</keyword>
<sequence length="134" mass="15330">MNFWLTAAQYAAALLPIAASLYAGLTLLVRSHQLRRERRVRTHIKEFVMTRDYSFAGGYLEVQKYERELDLKLQRAYGLPEPTKTRILDFNVQNEMSEHPMANYQVVNQYILLGAALVLLSLWPFAQAAAVVAN</sequence>
<name>A0A1I5AVB3_9MICO</name>
<organism evidence="2 3">
    <name type="scientific">Mycetocola miduiensis</name>
    <dbReference type="NCBI Taxonomy" id="995034"/>
    <lineage>
        <taxon>Bacteria</taxon>
        <taxon>Bacillati</taxon>
        <taxon>Actinomycetota</taxon>
        <taxon>Actinomycetes</taxon>
        <taxon>Micrococcales</taxon>
        <taxon>Microbacteriaceae</taxon>
        <taxon>Mycetocola</taxon>
    </lineage>
</organism>
<protein>
    <submittedName>
        <fullName evidence="2">Uncharacterized protein</fullName>
    </submittedName>
</protein>
<keyword evidence="1" id="KW-0472">Membrane</keyword>
<gene>
    <name evidence="2" type="ORF">SAMN05216219_1564</name>
</gene>
<dbReference type="Proteomes" id="UP000198867">
    <property type="component" value="Unassembled WGS sequence"/>
</dbReference>
<evidence type="ECO:0000313" key="2">
    <source>
        <dbReference type="EMBL" id="SFN66398.1"/>
    </source>
</evidence>
<proteinExistence type="predicted"/>
<dbReference type="AlphaFoldDB" id="A0A1I5AVB3"/>
<dbReference type="EMBL" id="FOVM01000004">
    <property type="protein sequence ID" value="SFN66398.1"/>
    <property type="molecule type" value="Genomic_DNA"/>
</dbReference>
<reference evidence="3" key="1">
    <citation type="submission" date="2016-10" db="EMBL/GenBank/DDBJ databases">
        <authorList>
            <person name="Varghese N."/>
            <person name="Submissions S."/>
        </authorList>
    </citation>
    <scope>NUCLEOTIDE SEQUENCE [LARGE SCALE GENOMIC DNA]</scope>
    <source>
        <strain evidence="3">CGMCC 1.11101</strain>
    </source>
</reference>
<feature type="transmembrane region" description="Helical" evidence="1">
    <location>
        <begin position="110"/>
        <end position="133"/>
    </location>
</feature>
<evidence type="ECO:0000313" key="3">
    <source>
        <dbReference type="Proteomes" id="UP000198867"/>
    </source>
</evidence>
<evidence type="ECO:0000256" key="1">
    <source>
        <dbReference type="SAM" id="Phobius"/>
    </source>
</evidence>
<dbReference type="RefSeq" id="WP_090710308.1">
    <property type="nucleotide sequence ID" value="NZ_FOVM01000004.1"/>
</dbReference>
<feature type="transmembrane region" description="Helical" evidence="1">
    <location>
        <begin position="6"/>
        <end position="29"/>
    </location>
</feature>